<reference evidence="2" key="1">
    <citation type="journal article" date="2023" name="Mol. Phylogenet. Evol.">
        <title>Genome-scale phylogeny and comparative genomics of the fungal order Sordariales.</title>
        <authorList>
            <person name="Hensen N."/>
            <person name="Bonometti L."/>
            <person name="Westerberg I."/>
            <person name="Brannstrom I.O."/>
            <person name="Guillou S."/>
            <person name="Cros-Aarteil S."/>
            <person name="Calhoun S."/>
            <person name="Haridas S."/>
            <person name="Kuo A."/>
            <person name="Mondo S."/>
            <person name="Pangilinan J."/>
            <person name="Riley R."/>
            <person name="LaButti K."/>
            <person name="Andreopoulos B."/>
            <person name="Lipzen A."/>
            <person name="Chen C."/>
            <person name="Yan M."/>
            <person name="Daum C."/>
            <person name="Ng V."/>
            <person name="Clum A."/>
            <person name="Steindorff A."/>
            <person name="Ohm R.A."/>
            <person name="Martin F."/>
            <person name="Silar P."/>
            <person name="Natvig D.O."/>
            <person name="Lalanne C."/>
            <person name="Gautier V."/>
            <person name="Ament-Velasquez S.L."/>
            <person name="Kruys A."/>
            <person name="Hutchinson M.I."/>
            <person name="Powell A.J."/>
            <person name="Barry K."/>
            <person name="Miller A.N."/>
            <person name="Grigoriev I.V."/>
            <person name="Debuchy R."/>
            <person name="Gladieux P."/>
            <person name="Hiltunen Thoren M."/>
            <person name="Johannesson H."/>
        </authorList>
    </citation>
    <scope>NUCLEOTIDE SEQUENCE</scope>
    <source>
        <strain evidence="2">CBS 532.94</strain>
    </source>
</reference>
<accession>A0AAN7H841</accession>
<sequence>MGCIICFTLWQYPYCENSAQAGAIDSGYRVAYNIYRDPPEFMDLVFSGAVEIVALQCDDGCRSSSLFSARFVTDKEKSVTEMHIDIRSWSPSSVVPLHGRGRDMLAMEGGSAAFIYNGNLRRHHRLEGHYSLAFLNRRRGGYRQNPEVPPRRSTSLLLECTSTERSNATWLAETKEEEAAAGRVATHAQRRNLRRHWIIVQHYEHFILEAVAKDQFHARHEPRDEERIELFGKMYELTEALPTTEEWDSDVSATPPPPSSSCPNAKGTLHNIPPDPVNAGHLVIY</sequence>
<dbReference type="Proteomes" id="UP001303760">
    <property type="component" value="Unassembled WGS sequence"/>
</dbReference>
<feature type="region of interest" description="Disordered" evidence="1">
    <location>
        <begin position="244"/>
        <end position="273"/>
    </location>
</feature>
<evidence type="ECO:0000313" key="2">
    <source>
        <dbReference type="EMBL" id="KAK4234722.1"/>
    </source>
</evidence>
<name>A0AAN7H841_9PEZI</name>
<protein>
    <submittedName>
        <fullName evidence="2">Uncharacterized protein</fullName>
    </submittedName>
</protein>
<keyword evidence="3" id="KW-1185">Reference proteome</keyword>
<organism evidence="2 3">
    <name type="scientific">Achaetomium macrosporum</name>
    <dbReference type="NCBI Taxonomy" id="79813"/>
    <lineage>
        <taxon>Eukaryota</taxon>
        <taxon>Fungi</taxon>
        <taxon>Dikarya</taxon>
        <taxon>Ascomycota</taxon>
        <taxon>Pezizomycotina</taxon>
        <taxon>Sordariomycetes</taxon>
        <taxon>Sordariomycetidae</taxon>
        <taxon>Sordariales</taxon>
        <taxon>Chaetomiaceae</taxon>
        <taxon>Achaetomium</taxon>
    </lineage>
</organism>
<comment type="caution">
    <text evidence="2">The sequence shown here is derived from an EMBL/GenBank/DDBJ whole genome shotgun (WGS) entry which is preliminary data.</text>
</comment>
<gene>
    <name evidence="2" type="ORF">C8A03DRAFT_37484</name>
</gene>
<dbReference type="EMBL" id="MU860335">
    <property type="protein sequence ID" value="KAK4234722.1"/>
    <property type="molecule type" value="Genomic_DNA"/>
</dbReference>
<evidence type="ECO:0000256" key="1">
    <source>
        <dbReference type="SAM" id="MobiDB-lite"/>
    </source>
</evidence>
<evidence type="ECO:0000313" key="3">
    <source>
        <dbReference type="Proteomes" id="UP001303760"/>
    </source>
</evidence>
<dbReference type="AlphaFoldDB" id="A0AAN7H841"/>
<proteinExistence type="predicted"/>
<reference evidence="2" key="2">
    <citation type="submission" date="2023-05" db="EMBL/GenBank/DDBJ databases">
        <authorList>
            <consortium name="Lawrence Berkeley National Laboratory"/>
            <person name="Steindorff A."/>
            <person name="Hensen N."/>
            <person name="Bonometti L."/>
            <person name="Westerberg I."/>
            <person name="Brannstrom I.O."/>
            <person name="Guillou S."/>
            <person name="Cros-Aarteil S."/>
            <person name="Calhoun S."/>
            <person name="Haridas S."/>
            <person name="Kuo A."/>
            <person name="Mondo S."/>
            <person name="Pangilinan J."/>
            <person name="Riley R."/>
            <person name="Labutti K."/>
            <person name="Andreopoulos B."/>
            <person name="Lipzen A."/>
            <person name="Chen C."/>
            <person name="Yanf M."/>
            <person name="Daum C."/>
            <person name="Ng V."/>
            <person name="Clum A."/>
            <person name="Ohm R."/>
            <person name="Martin F."/>
            <person name="Silar P."/>
            <person name="Natvig D."/>
            <person name="Lalanne C."/>
            <person name="Gautier V."/>
            <person name="Ament-Velasquez S.L."/>
            <person name="Kruys A."/>
            <person name="Hutchinson M.I."/>
            <person name="Powell A.J."/>
            <person name="Barry K."/>
            <person name="Miller A.N."/>
            <person name="Grigoriev I.V."/>
            <person name="Debuchy R."/>
            <person name="Gladieux P."/>
            <person name="Thoren M.H."/>
            <person name="Johannesson H."/>
        </authorList>
    </citation>
    <scope>NUCLEOTIDE SEQUENCE</scope>
    <source>
        <strain evidence="2">CBS 532.94</strain>
    </source>
</reference>